<evidence type="ECO:0000256" key="18">
    <source>
        <dbReference type="ARBA" id="ARBA00032197"/>
    </source>
</evidence>
<dbReference type="RefSeq" id="WP_125943506.1">
    <property type="nucleotide sequence ID" value="NZ_PXZH01000003.1"/>
</dbReference>
<keyword evidence="22" id="KW-1185">Reference proteome</keyword>
<accession>A0A429Z5Y8</accession>
<dbReference type="InterPro" id="IPR004701">
    <property type="entry name" value="PTS_EIIA_man-typ"/>
</dbReference>
<dbReference type="PANTHER" id="PTHR33799:SF1">
    <property type="entry name" value="PTS SYSTEM MANNOSE-SPECIFIC EIIAB COMPONENT-RELATED"/>
    <property type="match status" value="1"/>
</dbReference>
<dbReference type="GO" id="GO:0005737">
    <property type="term" value="C:cytoplasm"/>
    <property type="evidence" value="ECO:0007669"/>
    <property type="project" value="UniProtKB-SubCell"/>
</dbReference>
<keyword evidence="9" id="KW-0963">Cytoplasm</keyword>
<keyword evidence="13" id="KW-0598">Phosphotransferase system</keyword>
<evidence type="ECO:0000256" key="2">
    <source>
        <dbReference type="ARBA" id="ARBA00004236"/>
    </source>
</evidence>
<evidence type="ECO:0000256" key="5">
    <source>
        <dbReference type="ARBA" id="ARBA00011929"/>
    </source>
</evidence>
<keyword evidence="8" id="KW-1003">Cell membrane</keyword>
<dbReference type="PROSITE" id="PS51101">
    <property type="entry name" value="PTS_EIIB_TYPE_4"/>
    <property type="match status" value="1"/>
</dbReference>
<name>A0A429Z5Y8_9ENTE</name>
<evidence type="ECO:0000256" key="14">
    <source>
        <dbReference type="ARBA" id="ARBA00022777"/>
    </source>
</evidence>
<comment type="function">
    <text evidence="16">The phosphoenolpyruvate-dependent sugar phosphotransferase system (sugar PTS), a major carbohydrate active transport system, catalyzes the phosphorylation of incoming sugar substrates concomitantly with their translocation across the cell membrane. The enzyme II ManXYZ PTS system is involved in mannose transport.</text>
</comment>
<reference evidence="21 22" key="1">
    <citation type="submission" date="2018-03" db="EMBL/GenBank/DDBJ databases">
        <authorList>
            <person name="Gulvik C.A."/>
        </authorList>
    </citation>
    <scope>NUCLEOTIDE SEQUENCE [LARGE SCALE GENOMIC DNA]</scope>
    <source>
        <strain evidence="21 22">JCM 31581</strain>
    </source>
</reference>
<dbReference type="Proteomes" id="UP000277864">
    <property type="component" value="Unassembled WGS sequence"/>
</dbReference>
<evidence type="ECO:0000256" key="6">
    <source>
        <dbReference type="ARBA" id="ARBA00021685"/>
    </source>
</evidence>
<evidence type="ECO:0000256" key="15">
    <source>
        <dbReference type="ARBA" id="ARBA00023136"/>
    </source>
</evidence>
<keyword evidence="10" id="KW-0597">Phosphoprotein</keyword>
<comment type="subcellular location">
    <subcellularLocation>
        <location evidence="2">Cell membrane</location>
    </subcellularLocation>
    <subcellularLocation>
        <location evidence="3">Cytoplasm</location>
    </subcellularLocation>
</comment>
<evidence type="ECO:0000256" key="3">
    <source>
        <dbReference type="ARBA" id="ARBA00004496"/>
    </source>
</evidence>
<comment type="catalytic activity">
    <reaction evidence="1">
        <text>D-mannose(out) + N(pros)-phospho-L-histidyl-[protein] = D-mannose 6-phosphate(in) + L-histidyl-[protein]</text>
        <dbReference type="Rhea" id="RHEA:49232"/>
        <dbReference type="Rhea" id="RHEA-COMP:9745"/>
        <dbReference type="Rhea" id="RHEA-COMP:9746"/>
        <dbReference type="ChEBI" id="CHEBI:4208"/>
        <dbReference type="ChEBI" id="CHEBI:29979"/>
        <dbReference type="ChEBI" id="CHEBI:58735"/>
        <dbReference type="ChEBI" id="CHEBI:64837"/>
        <dbReference type="EC" id="2.7.1.191"/>
    </reaction>
</comment>
<dbReference type="EC" id="2.7.1.191" evidence="5"/>
<dbReference type="GO" id="GO:0005886">
    <property type="term" value="C:plasma membrane"/>
    <property type="evidence" value="ECO:0007669"/>
    <property type="project" value="UniProtKB-SubCell"/>
</dbReference>
<evidence type="ECO:0000256" key="1">
    <source>
        <dbReference type="ARBA" id="ARBA00000514"/>
    </source>
</evidence>
<evidence type="ECO:0000256" key="8">
    <source>
        <dbReference type="ARBA" id="ARBA00022475"/>
    </source>
</evidence>
<feature type="domain" description="PTS EIIA type-4" evidence="19">
    <location>
        <begin position="1"/>
        <end position="122"/>
    </location>
</feature>
<keyword evidence="7" id="KW-0813">Transport</keyword>
<dbReference type="EMBL" id="PXZH01000003">
    <property type="protein sequence ID" value="RST89079.1"/>
    <property type="molecule type" value="Genomic_DNA"/>
</dbReference>
<evidence type="ECO:0000259" key="20">
    <source>
        <dbReference type="PROSITE" id="PS51101"/>
    </source>
</evidence>
<protein>
    <recommendedName>
        <fullName evidence="6">PTS system mannose-specific EIIAB component</fullName>
        <ecNumber evidence="5">2.7.1.191</ecNumber>
    </recommendedName>
    <alternativeName>
        <fullName evidence="18">EIIAB-Man</fullName>
    </alternativeName>
    <alternativeName>
        <fullName evidence="17">EIII-Man</fullName>
    </alternativeName>
</protein>
<dbReference type="SUPFAM" id="SSF53062">
    <property type="entry name" value="PTS system fructose IIA component-like"/>
    <property type="match status" value="1"/>
</dbReference>
<evidence type="ECO:0000256" key="16">
    <source>
        <dbReference type="ARBA" id="ARBA00023757"/>
    </source>
</evidence>
<dbReference type="PANTHER" id="PTHR33799">
    <property type="entry name" value="PTS PERMEASE-RELATED-RELATED"/>
    <property type="match status" value="1"/>
</dbReference>
<feature type="domain" description="PTS EIIB type-4" evidence="20">
    <location>
        <begin position="147"/>
        <end position="307"/>
    </location>
</feature>
<dbReference type="InterPro" id="IPR051471">
    <property type="entry name" value="Bacterial_PTS_sugar_comp"/>
</dbReference>
<evidence type="ECO:0000259" key="19">
    <source>
        <dbReference type="PROSITE" id="PS51096"/>
    </source>
</evidence>
<dbReference type="Pfam" id="PF03830">
    <property type="entry name" value="PTSIIB_sorb"/>
    <property type="match status" value="1"/>
</dbReference>
<evidence type="ECO:0000256" key="9">
    <source>
        <dbReference type="ARBA" id="ARBA00022490"/>
    </source>
</evidence>
<proteinExistence type="predicted"/>
<dbReference type="InterPro" id="IPR004720">
    <property type="entry name" value="PTS_IIB_sorbose-sp"/>
</dbReference>
<dbReference type="GO" id="GO:0016301">
    <property type="term" value="F:kinase activity"/>
    <property type="evidence" value="ECO:0007669"/>
    <property type="project" value="UniProtKB-KW"/>
</dbReference>
<dbReference type="Pfam" id="PF03610">
    <property type="entry name" value="EIIA-man"/>
    <property type="match status" value="1"/>
</dbReference>
<evidence type="ECO:0000256" key="12">
    <source>
        <dbReference type="ARBA" id="ARBA00022679"/>
    </source>
</evidence>
<dbReference type="InterPro" id="IPR036667">
    <property type="entry name" value="PTS_IIB_sorbose-sp_sf"/>
</dbReference>
<gene>
    <name evidence="21" type="ORF">C7P63_07260</name>
</gene>
<evidence type="ECO:0000256" key="10">
    <source>
        <dbReference type="ARBA" id="ARBA00022553"/>
    </source>
</evidence>
<dbReference type="GO" id="GO:0008982">
    <property type="term" value="F:protein-N(PI)-phosphohistidine-sugar phosphotransferase activity"/>
    <property type="evidence" value="ECO:0007669"/>
    <property type="project" value="InterPro"/>
</dbReference>
<keyword evidence="12" id="KW-0808">Transferase</keyword>
<organism evidence="21 22">
    <name type="scientific">Vagococcus humatus</name>
    <dbReference type="NCBI Taxonomy" id="1889241"/>
    <lineage>
        <taxon>Bacteria</taxon>
        <taxon>Bacillati</taxon>
        <taxon>Bacillota</taxon>
        <taxon>Bacilli</taxon>
        <taxon>Lactobacillales</taxon>
        <taxon>Enterococcaceae</taxon>
        <taxon>Vagococcus</taxon>
    </lineage>
</organism>
<evidence type="ECO:0000313" key="21">
    <source>
        <dbReference type="EMBL" id="RST89079.1"/>
    </source>
</evidence>
<dbReference type="AlphaFoldDB" id="A0A429Z5Y8"/>
<evidence type="ECO:0000256" key="17">
    <source>
        <dbReference type="ARBA" id="ARBA00030229"/>
    </source>
</evidence>
<comment type="caution">
    <text evidence="21">The sequence shown here is derived from an EMBL/GenBank/DDBJ whole genome shotgun (WGS) entry which is preliminary data.</text>
</comment>
<sequence length="307" mass="34908">MKAFILVGHGKLPKAMIQSVKMMTGDIPNLYSICLMPEEGTDQLKIKMKKLKTELALYKEILVFADLFGGTPANTLFQTYQKDSRFSFITGMNFPMVLMAVLTPNASKEEIILVGQTGIKDLQAKEQVKDLESTNSEILITKKESKAKQSTIHVRIDSRGIHGQVTTAWLPYLQVNRIVVIDDLAINNPTQKIALKMACPEQVKLSILSTDTAVKRFRDDVSYKNENILVLILRVETLKEIDKKDFIFKEINLGNVPARKDTRKYRQTIHLTDREREIIKKIITKGTKFTAQMVPNDAIVDFDEYLD</sequence>
<evidence type="ECO:0000313" key="22">
    <source>
        <dbReference type="Proteomes" id="UP000277864"/>
    </source>
</evidence>
<dbReference type="SUPFAM" id="SSF52728">
    <property type="entry name" value="PTS IIb component"/>
    <property type="match status" value="1"/>
</dbReference>
<dbReference type="PROSITE" id="PS51096">
    <property type="entry name" value="PTS_EIIA_TYPE_4"/>
    <property type="match status" value="1"/>
</dbReference>
<evidence type="ECO:0000256" key="13">
    <source>
        <dbReference type="ARBA" id="ARBA00022683"/>
    </source>
</evidence>
<evidence type="ECO:0000256" key="7">
    <source>
        <dbReference type="ARBA" id="ARBA00022448"/>
    </source>
</evidence>
<keyword evidence="15" id="KW-0472">Membrane</keyword>
<evidence type="ECO:0000256" key="4">
    <source>
        <dbReference type="ARBA" id="ARBA00011738"/>
    </source>
</evidence>
<comment type="subunit">
    <text evidence="4">Homodimer.</text>
</comment>
<evidence type="ECO:0000256" key="11">
    <source>
        <dbReference type="ARBA" id="ARBA00022597"/>
    </source>
</evidence>
<dbReference type="OrthoDB" id="9788818at2"/>
<keyword evidence="11" id="KW-0762">Sugar transport</keyword>
<dbReference type="GO" id="GO:0009401">
    <property type="term" value="P:phosphoenolpyruvate-dependent sugar phosphotransferase system"/>
    <property type="evidence" value="ECO:0007669"/>
    <property type="project" value="UniProtKB-KW"/>
</dbReference>
<dbReference type="Gene3D" id="3.40.35.10">
    <property type="entry name" value="Phosphotransferase system, sorbose subfamily IIB component"/>
    <property type="match status" value="1"/>
</dbReference>
<dbReference type="InterPro" id="IPR036662">
    <property type="entry name" value="PTS_EIIA_man-typ_sf"/>
</dbReference>
<keyword evidence="14" id="KW-0418">Kinase</keyword>
<dbReference type="CDD" id="cd00006">
    <property type="entry name" value="PTS_IIA_man"/>
    <property type="match status" value="1"/>
</dbReference>
<dbReference type="Gene3D" id="3.40.50.510">
    <property type="entry name" value="Phosphotransferase system, mannose-type IIA component"/>
    <property type="match status" value="1"/>
</dbReference>
<dbReference type="InterPro" id="IPR033887">
    <property type="entry name" value="PTS_IIA_man"/>
</dbReference>